<dbReference type="GO" id="GO:0003998">
    <property type="term" value="F:acylphosphatase activity"/>
    <property type="evidence" value="ECO:0007669"/>
    <property type="project" value="UniProtKB-EC"/>
</dbReference>
<evidence type="ECO:0000256" key="3">
    <source>
        <dbReference type="ARBA" id="ARBA00015991"/>
    </source>
</evidence>
<dbReference type="EMBL" id="CP014924">
    <property type="protein sequence ID" value="ANZ65918.1"/>
    <property type="molecule type" value="Genomic_DNA"/>
</dbReference>
<evidence type="ECO:0000313" key="9">
    <source>
        <dbReference type="Proteomes" id="UP000093267"/>
    </source>
</evidence>
<comment type="catalytic activity">
    <reaction evidence="4 5">
        <text>an acyl phosphate + H2O = a carboxylate + phosphate + H(+)</text>
        <dbReference type="Rhea" id="RHEA:14965"/>
        <dbReference type="ChEBI" id="CHEBI:15377"/>
        <dbReference type="ChEBI" id="CHEBI:15378"/>
        <dbReference type="ChEBI" id="CHEBI:29067"/>
        <dbReference type="ChEBI" id="CHEBI:43474"/>
        <dbReference type="ChEBI" id="CHEBI:59918"/>
        <dbReference type="EC" id="3.6.1.7"/>
    </reaction>
</comment>
<dbReference type="Pfam" id="PF00708">
    <property type="entry name" value="Acylphosphatase"/>
    <property type="match status" value="1"/>
</dbReference>
<evidence type="ECO:0000259" key="7">
    <source>
        <dbReference type="PROSITE" id="PS51160"/>
    </source>
</evidence>
<accession>A0A1B2IV65</accession>
<dbReference type="Gene3D" id="3.30.70.100">
    <property type="match status" value="1"/>
</dbReference>
<dbReference type="OrthoDB" id="9808093at2"/>
<keyword evidence="9" id="KW-1185">Reference proteome</keyword>
<dbReference type="InterPro" id="IPR001792">
    <property type="entry name" value="Acylphosphatase-like_dom"/>
</dbReference>
<evidence type="ECO:0000256" key="2">
    <source>
        <dbReference type="ARBA" id="ARBA00012150"/>
    </source>
</evidence>
<keyword evidence="5" id="KW-0378">Hydrolase</keyword>
<dbReference type="InterPro" id="IPR036046">
    <property type="entry name" value="Acylphosphatase-like_dom_sf"/>
</dbReference>
<dbReference type="KEGG" id="lpd:AYR62_01580"/>
<protein>
    <recommendedName>
        <fullName evidence="3 5">acylphosphatase</fullName>
        <ecNumber evidence="2 5">3.6.1.7</ecNumber>
    </recommendedName>
</protein>
<name>A0A1B2IV65_9LACO</name>
<evidence type="ECO:0000256" key="5">
    <source>
        <dbReference type="PROSITE-ProRule" id="PRU00520"/>
    </source>
</evidence>
<feature type="active site" evidence="5">
    <location>
        <position position="56"/>
    </location>
</feature>
<dbReference type="RefSeq" id="WP_054708869.1">
    <property type="nucleotide sequence ID" value="NZ_CP014912.1"/>
</dbReference>
<feature type="active site" evidence="5">
    <location>
        <position position="74"/>
    </location>
</feature>
<dbReference type="SUPFAM" id="SSF54975">
    <property type="entry name" value="Acylphosphatase/BLUF domain-like"/>
    <property type="match status" value="1"/>
</dbReference>
<dbReference type="STRING" id="240427.AYR62_01580"/>
<dbReference type="Proteomes" id="UP000093267">
    <property type="component" value="Chromosome"/>
</dbReference>
<dbReference type="EC" id="3.6.1.7" evidence="2 5"/>
<sequence>MTTNRTVVALLHKLRKLRDWYVITQANGVTLPETTTEPITRVHYVFHGKVQKVGFRLLLKTIADRMHLTGWVMNNDNLDVVAEVQGTPTQLAFIKHYLSTGVKRIQVAQIEERQADIALNEHQFIIK</sequence>
<gene>
    <name evidence="8" type="ORF">AYR63_01365</name>
</gene>
<dbReference type="InterPro" id="IPR020456">
    <property type="entry name" value="Acylphosphatase"/>
</dbReference>
<comment type="similarity">
    <text evidence="1 6">Belongs to the acylphosphatase family.</text>
</comment>
<organism evidence="8 9">
    <name type="scientific">Secundilactobacillus paracollinoides</name>
    <dbReference type="NCBI Taxonomy" id="240427"/>
    <lineage>
        <taxon>Bacteria</taxon>
        <taxon>Bacillati</taxon>
        <taxon>Bacillota</taxon>
        <taxon>Bacilli</taxon>
        <taxon>Lactobacillales</taxon>
        <taxon>Lactobacillaceae</taxon>
        <taxon>Secundilactobacillus</taxon>
    </lineage>
</organism>
<dbReference type="PANTHER" id="PTHR47268:SF4">
    <property type="entry name" value="ACYLPHOSPHATASE"/>
    <property type="match status" value="1"/>
</dbReference>
<feature type="domain" description="Acylphosphatase-like" evidence="7">
    <location>
        <begin position="41"/>
        <end position="127"/>
    </location>
</feature>
<evidence type="ECO:0000256" key="1">
    <source>
        <dbReference type="ARBA" id="ARBA00005614"/>
    </source>
</evidence>
<dbReference type="PANTHER" id="PTHR47268">
    <property type="entry name" value="ACYLPHOSPHATASE"/>
    <property type="match status" value="1"/>
</dbReference>
<dbReference type="AlphaFoldDB" id="A0A1B2IV65"/>
<evidence type="ECO:0000256" key="6">
    <source>
        <dbReference type="RuleBase" id="RU004168"/>
    </source>
</evidence>
<proteinExistence type="inferred from homology"/>
<reference evidence="8 9" key="1">
    <citation type="submission" date="2016-03" db="EMBL/GenBank/DDBJ databases">
        <title>Pediococcus and Lactobacillus from brewery environment - whole genome sequencing and assembly.</title>
        <authorList>
            <person name="Behr J."/>
            <person name="Geissler A.J."/>
            <person name="Vogel R.F."/>
        </authorList>
    </citation>
    <scope>NUCLEOTIDE SEQUENCE [LARGE SCALE GENOMIC DNA]</scope>
    <source>
        <strain evidence="8 9">TMW 1.1995</strain>
    </source>
</reference>
<evidence type="ECO:0000313" key="8">
    <source>
        <dbReference type="EMBL" id="ANZ65918.1"/>
    </source>
</evidence>
<dbReference type="PROSITE" id="PS51160">
    <property type="entry name" value="ACYLPHOSPHATASE_3"/>
    <property type="match status" value="1"/>
</dbReference>
<evidence type="ECO:0000256" key="4">
    <source>
        <dbReference type="ARBA" id="ARBA00047645"/>
    </source>
</evidence>